<accession>A0A2P6QM69</accession>
<organism evidence="1 2">
    <name type="scientific">Rosa chinensis</name>
    <name type="common">China rose</name>
    <dbReference type="NCBI Taxonomy" id="74649"/>
    <lineage>
        <taxon>Eukaryota</taxon>
        <taxon>Viridiplantae</taxon>
        <taxon>Streptophyta</taxon>
        <taxon>Embryophyta</taxon>
        <taxon>Tracheophyta</taxon>
        <taxon>Spermatophyta</taxon>
        <taxon>Magnoliopsida</taxon>
        <taxon>eudicotyledons</taxon>
        <taxon>Gunneridae</taxon>
        <taxon>Pentapetalae</taxon>
        <taxon>rosids</taxon>
        <taxon>fabids</taxon>
        <taxon>Rosales</taxon>
        <taxon>Rosaceae</taxon>
        <taxon>Rosoideae</taxon>
        <taxon>Rosoideae incertae sedis</taxon>
        <taxon>Rosa</taxon>
    </lineage>
</organism>
<evidence type="ECO:0000313" key="1">
    <source>
        <dbReference type="EMBL" id="PRQ35280.1"/>
    </source>
</evidence>
<dbReference type="Proteomes" id="UP000238479">
    <property type="component" value="Chromosome 5"/>
</dbReference>
<comment type="caution">
    <text evidence="1">The sequence shown here is derived from an EMBL/GenBank/DDBJ whole genome shotgun (WGS) entry which is preliminary data.</text>
</comment>
<dbReference type="Gramene" id="PRQ35280">
    <property type="protein sequence ID" value="PRQ35280"/>
    <property type="gene ID" value="RchiOBHm_Chr5g0078271"/>
</dbReference>
<dbReference type="AlphaFoldDB" id="A0A2P6QM69"/>
<proteinExistence type="predicted"/>
<reference evidence="1 2" key="1">
    <citation type="journal article" date="2018" name="Nat. Genet.">
        <title>The Rosa genome provides new insights in the design of modern roses.</title>
        <authorList>
            <person name="Bendahmane M."/>
        </authorList>
    </citation>
    <scope>NUCLEOTIDE SEQUENCE [LARGE SCALE GENOMIC DNA]</scope>
    <source>
        <strain evidence="2">cv. Old Blush</strain>
    </source>
</reference>
<name>A0A2P6QM69_ROSCH</name>
<dbReference type="EMBL" id="PDCK01000043">
    <property type="protein sequence ID" value="PRQ35280.1"/>
    <property type="molecule type" value="Genomic_DNA"/>
</dbReference>
<sequence length="92" mass="10583">MDSIDSINDKFGVPFHFDVIEASFLSSSKTVTQSNCFRHQNSSDTRIFCSGKDWFSKMVSNYESYSCRAYFNRVIKVDLDCILCWGSPRDTV</sequence>
<gene>
    <name evidence="1" type="ORF">RchiOBHm_Chr5g0078271</name>
</gene>
<evidence type="ECO:0000313" key="2">
    <source>
        <dbReference type="Proteomes" id="UP000238479"/>
    </source>
</evidence>
<protein>
    <submittedName>
        <fullName evidence="1">Uncharacterized protein</fullName>
    </submittedName>
</protein>
<keyword evidence="2" id="KW-1185">Reference proteome</keyword>